<dbReference type="Proteomes" id="UP001548590">
    <property type="component" value="Unassembled WGS sequence"/>
</dbReference>
<accession>A0ABV2CQI2</accession>
<dbReference type="PANTHER" id="PTHR30086">
    <property type="entry name" value="ARGININE EXPORTER PROTEIN ARGO"/>
    <property type="match status" value="1"/>
</dbReference>
<reference evidence="8 9" key="1">
    <citation type="submission" date="2024-07" db="EMBL/GenBank/DDBJ databases">
        <title>Uliginosibacterium paludis KCTC:42655.</title>
        <authorList>
            <person name="Kim M.K."/>
        </authorList>
    </citation>
    <scope>NUCLEOTIDE SEQUENCE [LARGE SCALE GENOMIC DNA]</scope>
    <source>
        <strain evidence="8 9">KCTC 42655</strain>
    </source>
</reference>
<dbReference type="Pfam" id="PF01810">
    <property type="entry name" value="LysE"/>
    <property type="match status" value="1"/>
</dbReference>
<dbReference type="EMBL" id="JBEWLZ010000004">
    <property type="protein sequence ID" value="MET1490165.1"/>
    <property type="molecule type" value="Genomic_DNA"/>
</dbReference>
<feature type="transmembrane region" description="Helical" evidence="7">
    <location>
        <begin position="150"/>
        <end position="173"/>
    </location>
</feature>
<keyword evidence="6 7" id="KW-0472">Membrane</keyword>
<dbReference type="PIRSF" id="PIRSF006324">
    <property type="entry name" value="LeuE"/>
    <property type="match status" value="1"/>
</dbReference>
<evidence type="ECO:0000256" key="1">
    <source>
        <dbReference type="ARBA" id="ARBA00004651"/>
    </source>
</evidence>
<evidence type="ECO:0000256" key="7">
    <source>
        <dbReference type="SAM" id="Phobius"/>
    </source>
</evidence>
<evidence type="ECO:0000313" key="8">
    <source>
        <dbReference type="EMBL" id="MET1490165.1"/>
    </source>
</evidence>
<feature type="transmembrane region" description="Helical" evidence="7">
    <location>
        <begin position="185"/>
        <end position="203"/>
    </location>
</feature>
<sequence length="206" mass="21903">MSGIHHYAGFLLAILIFQLIPGPGTLTILKVTARAGVSAGMGAVAGTLAGDLLFMLAATLGLAALLGAHPQILAALQWLGIAWLCWLGARLLFAGAGHADQAEARQQSGWAFFREGFLVCMTNPKAIMFFMAFFPLFMTEHSSGMTLAVMMLHVSLLSLIWQSLLVLGGNAVARRLRHLPGLRQGAARLAGLALIGFGIRLALQDR</sequence>
<dbReference type="RefSeq" id="WP_345923705.1">
    <property type="nucleotide sequence ID" value="NZ_JBDIVF010000001.1"/>
</dbReference>
<evidence type="ECO:0000256" key="5">
    <source>
        <dbReference type="ARBA" id="ARBA00022989"/>
    </source>
</evidence>
<comment type="subcellular location">
    <subcellularLocation>
        <location evidence="1">Cell membrane</location>
        <topology evidence="1">Multi-pass membrane protein</topology>
    </subcellularLocation>
</comment>
<evidence type="ECO:0000256" key="6">
    <source>
        <dbReference type="ARBA" id="ARBA00023136"/>
    </source>
</evidence>
<keyword evidence="3" id="KW-1003">Cell membrane</keyword>
<keyword evidence="4 7" id="KW-0812">Transmembrane</keyword>
<name>A0ABV2CQI2_9RHOO</name>
<feature type="transmembrane region" description="Helical" evidence="7">
    <location>
        <begin position="116"/>
        <end position="138"/>
    </location>
</feature>
<evidence type="ECO:0000313" key="9">
    <source>
        <dbReference type="Proteomes" id="UP001548590"/>
    </source>
</evidence>
<comment type="similarity">
    <text evidence="2">Belongs to the Rht family.</text>
</comment>
<feature type="transmembrane region" description="Helical" evidence="7">
    <location>
        <begin position="41"/>
        <end position="66"/>
    </location>
</feature>
<gene>
    <name evidence="8" type="ORF">ABVT11_10025</name>
</gene>
<feature type="transmembrane region" description="Helical" evidence="7">
    <location>
        <begin position="72"/>
        <end position="95"/>
    </location>
</feature>
<proteinExistence type="inferred from homology"/>
<evidence type="ECO:0000256" key="3">
    <source>
        <dbReference type="ARBA" id="ARBA00022475"/>
    </source>
</evidence>
<evidence type="ECO:0000256" key="4">
    <source>
        <dbReference type="ARBA" id="ARBA00022692"/>
    </source>
</evidence>
<keyword evidence="9" id="KW-1185">Reference proteome</keyword>
<dbReference type="PANTHER" id="PTHR30086:SF15">
    <property type="entry name" value="LEUCINE EFFLUX PROTEIN"/>
    <property type="match status" value="1"/>
</dbReference>
<dbReference type="InterPro" id="IPR001123">
    <property type="entry name" value="LeuE-type"/>
</dbReference>
<comment type="caution">
    <text evidence="8">The sequence shown here is derived from an EMBL/GenBank/DDBJ whole genome shotgun (WGS) entry which is preliminary data.</text>
</comment>
<feature type="transmembrane region" description="Helical" evidence="7">
    <location>
        <begin position="6"/>
        <end position="29"/>
    </location>
</feature>
<evidence type="ECO:0000256" key="2">
    <source>
        <dbReference type="ARBA" id="ARBA00007928"/>
    </source>
</evidence>
<keyword evidence="5 7" id="KW-1133">Transmembrane helix</keyword>
<protein>
    <submittedName>
        <fullName evidence="8">LysE family translocator</fullName>
    </submittedName>
</protein>
<organism evidence="8 9">
    <name type="scientific">Uliginosibacterium paludis</name>
    <dbReference type="NCBI Taxonomy" id="1615952"/>
    <lineage>
        <taxon>Bacteria</taxon>
        <taxon>Pseudomonadati</taxon>
        <taxon>Pseudomonadota</taxon>
        <taxon>Betaproteobacteria</taxon>
        <taxon>Rhodocyclales</taxon>
        <taxon>Zoogloeaceae</taxon>
        <taxon>Uliginosibacterium</taxon>
    </lineage>
</organism>